<keyword evidence="7" id="KW-1185">Reference proteome</keyword>
<feature type="DNA-binding region" description="H-T-H motif" evidence="4">
    <location>
        <begin position="38"/>
        <end position="57"/>
    </location>
</feature>
<reference evidence="6 7" key="1">
    <citation type="submission" date="2019-11" db="EMBL/GenBank/DDBJ databases">
        <title>Type strains purchased from KCTC, JCM and DSMZ.</title>
        <authorList>
            <person name="Lu H."/>
        </authorList>
    </citation>
    <scope>NUCLEOTIDE SEQUENCE [LARGE SCALE GENOMIC DNA]</scope>
    <source>
        <strain evidence="6 7">DSM 103461</strain>
    </source>
</reference>
<keyword evidence="1" id="KW-0805">Transcription regulation</keyword>
<protein>
    <submittedName>
        <fullName evidence="6">TetR family transcriptional regulator</fullName>
    </submittedName>
</protein>
<evidence type="ECO:0000313" key="6">
    <source>
        <dbReference type="EMBL" id="MTW32553.1"/>
    </source>
</evidence>
<dbReference type="PANTHER" id="PTHR30055:SF234">
    <property type="entry name" value="HTH-TYPE TRANSCRIPTIONAL REGULATOR BETI"/>
    <property type="match status" value="1"/>
</dbReference>
<dbReference type="Gene3D" id="1.10.357.10">
    <property type="entry name" value="Tetracycline Repressor, domain 2"/>
    <property type="match status" value="2"/>
</dbReference>
<evidence type="ECO:0000256" key="4">
    <source>
        <dbReference type="PROSITE-ProRule" id="PRU00335"/>
    </source>
</evidence>
<dbReference type="InterPro" id="IPR001647">
    <property type="entry name" value="HTH_TetR"/>
</dbReference>
<dbReference type="PANTHER" id="PTHR30055">
    <property type="entry name" value="HTH-TYPE TRANSCRIPTIONAL REGULATOR RUTR"/>
    <property type="match status" value="1"/>
</dbReference>
<dbReference type="InterPro" id="IPR050109">
    <property type="entry name" value="HTH-type_TetR-like_transc_reg"/>
</dbReference>
<dbReference type="SUPFAM" id="SSF46689">
    <property type="entry name" value="Homeodomain-like"/>
    <property type="match status" value="2"/>
</dbReference>
<dbReference type="EMBL" id="WNKW01000001">
    <property type="protein sequence ID" value="MTW32553.1"/>
    <property type="molecule type" value="Genomic_DNA"/>
</dbReference>
<name>A0ABW9SK61_9BURK</name>
<feature type="domain" description="HTH tetR-type" evidence="5">
    <location>
        <begin position="15"/>
        <end position="75"/>
    </location>
</feature>
<keyword evidence="2 4" id="KW-0238">DNA-binding</keyword>
<evidence type="ECO:0000256" key="2">
    <source>
        <dbReference type="ARBA" id="ARBA00023125"/>
    </source>
</evidence>
<gene>
    <name evidence="6" type="ORF">GM655_06910</name>
</gene>
<organism evidence="6 7">
    <name type="scientific">Pseudoduganella danionis</name>
    <dbReference type="NCBI Taxonomy" id="1890295"/>
    <lineage>
        <taxon>Bacteria</taxon>
        <taxon>Pseudomonadati</taxon>
        <taxon>Pseudomonadota</taxon>
        <taxon>Betaproteobacteria</taxon>
        <taxon>Burkholderiales</taxon>
        <taxon>Oxalobacteraceae</taxon>
        <taxon>Telluria group</taxon>
        <taxon>Pseudoduganella</taxon>
    </lineage>
</organism>
<evidence type="ECO:0000256" key="3">
    <source>
        <dbReference type="ARBA" id="ARBA00023163"/>
    </source>
</evidence>
<evidence type="ECO:0000313" key="7">
    <source>
        <dbReference type="Proteomes" id="UP000735592"/>
    </source>
</evidence>
<dbReference type="Pfam" id="PF00440">
    <property type="entry name" value="TetR_N"/>
    <property type="match status" value="1"/>
</dbReference>
<evidence type="ECO:0000256" key="1">
    <source>
        <dbReference type="ARBA" id="ARBA00023015"/>
    </source>
</evidence>
<dbReference type="Proteomes" id="UP000735592">
    <property type="component" value="Unassembled WGS sequence"/>
</dbReference>
<evidence type="ECO:0000259" key="5">
    <source>
        <dbReference type="PROSITE" id="PS50977"/>
    </source>
</evidence>
<proteinExistence type="predicted"/>
<sequence length="424" mass="45193">MLLTPISAVKRRTKAPQAAALLAAACQLVQQGGLAALALRPLAQALGVSVTVLSHHYGSRAQVLSAICHSGQQADQAWQARWRTALAPLPAPLPAALAANLVESLFDELADSRAAVTLLQLEVMHGSRADPAWQPGWQVWRHDLEQFWNDFGCQLGLAGELLDSGWWLGYIMTELAYGLTLAGDSSYRMLRRLCLARLFAGGVAGPQAADTLWFAHLQQSSFAPVAGPPVLASNSLQPRTAPWQQAAARCCGELLAERGASALTHRAVASAIGIPHTSLSYRYPTQHALVLLGLDFVSAHILAAVQADSLPELERRRQAGDGHKLDLARASFALALAALRMPELQRRNAAMRGWRGSNLIQVLEKTLPGRQPIDRLSAHVVSLGLLGVGNMAAAGPASEAALAAAFAAALRWLERNSPSLTHSA</sequence>
<dbReference type="InterPro" id="IPR009057">
    <property type="entry name" value="Homeodomain-like_sf"/>
</dbReference>
<comment type="caution">
    <text evidence="6">The sequence shown here is derived from an EMBL/GenBank/DDBJ whole genome shotgun (WGS) entry which is preliminary data.</text>
</comment>
<keyword evidence="3" id="KW-0804">Transcription</keyword>
<accession>A0ABW9SK61</accession>
<dbReference type="PROSITE" id="PS50977">
    <property type="entry name" value="HTH_TETR_2"/>
    <property type="match status" value="1"/>
</dbReference>